<evidence type="ECO:0000313" key="3">
    <source>
        <dbReference type="Proteomes" id="UP000509750"/>
    </source>
</evidence>
<reference evidence="2 3" key="1">
    <citation type="submission" date="2020-07" db="EMBL/GenBank/DDBJ databases">
        <title>Gai3-2, isolated from salt lake.</title>
        <authorList>
            <person name="Cui H."/>
            <person name="Shi X."/>
        </authorList>
    </citation>
    <scope>NUCLEOTIDE SEQUENCE [LARGE SCALE GENOMIC DNA]</scope>
    <source>
        <strain evidence="2 3">Gai3-2</strain>
    </source>
</reference>
<accession>A0A7D5KY36</accession>
<dbReference type="AlphaFoldDB" id="A0A7D5KY36"/>
<organism evidence="2 3">
    <name type="scientific">Halorarum halophilum</name>
    <dbReference type="NCBI Taxonomy" id="2743090"/>
    <lineage>
        <taxon>Archaea</taxon>
        <taxon>Methanobacteriati</taxon>
        <taxon>Methanobacteriota</taxon>
        <taxon>Stenosarchaea group</taxon>
        <taxon>Halobacteria</taxon>
        <taxon>Halobacteriales</taxon>
        <taxon>Haloferacaceae</taxon>
        <taxon>Halorarum</taxon>
    </lineage>
</organism>
<dbReference type="GeneID" id="56030692"/>
<proteinExistence type="predicted"/>
<dbReference type="RefSeq" id="WP_179170812.1">
    <property type="nucleotide sequence ID" value="NZ_CP058529.1"/>
</dbReference>
<dbReference type="KEGG" id="halg:HUG10_17625"/>
<protein>
    <submittedName>
        <fullName evidence="2">Uncharacterized protein</fullName>
    </submittedName>
</protein>
<evidence type="ECO:0000256" key="1">
    <source>
        <dbReference type="SAM" id="MobiDB-lite"/>
    </source>
</evidence>
<evidence type="ECO:0000313" key="2">
    <source>
        <dbReference type="EMBL" id="QLG29238.1"/>
    </source>
</evidence>
<dbReference type="OrthoDB" id="379983at2157"/>
<dbReference type="Proteomes" id="UP000509750">
    <property type="component" value="Chromosome"/>
</dbReference>
<name>A0A7D5KY36_9EURY</name>
<sequence>MTDSRPGRDDGPTDLDGESYRLAAPGPFGTPWTRATLGPRGLTLSGDEGRTAIRYEDLRAVDSVPVRDEHGEARIAVDLVVLGATIVLSGGAALARRLTDGDVAPPSGLSRYANEVVATDPLVRLRLATDDRAYYLYADRETATSLSNELRERRKLEGEE</sequence>
<feature type="region of interest" description="Disordered" evidence="1">
    <location>
        <begin position="1"/>
        <end position="43"/>
    </location>
</feature>
<dbReference type="EMBL" id="CP058529">
    <property type="protein sequence ID" value="QLG29238.1"/>
    <property type="molecule type" value="Genomic_DNA"/>
</dbReference>
<feature type="compositionally biased region" description="Basic and acidic residues" evidence="1">
    <location>
        <begin position="1"/>
        <end position="11"/>
    </location>
</feature>
<keyword evidence="3" id="KW-1185">Reference proteome</keyword>
<gene>
    <name evidence="2" type="ORF">HUG10_17625</name>
</gene>